<name>A0A4R2T1N7_9FIRM</name>
<protein>
    <recommendedName>
        <fullName evidence="3">Prolyl aminopeptidase</fullName>
    </recommendedName>
</protein>
<comment type="caution">
    <text evidence="1">The sequence shown here is derived from an EMBL/GenBank/DDBJ whole genome shotgun (WGS) entry which is preliminary data.</text>
</comment>
<sequence>MFIKGRDKAKPVLLFLHGGPGLPTYWLTS</sequence>
<proteinExistence type="predicted"/>
<evidence type="ECO:0000313" key="1">
    <source>
        <dbReference type="EMBL" id="TCP95845.1"/>
    </source>
</evidence>
<gene>
    <name evidence="1" type="ORF">EDD79_105614</name>
</gene>
<organism evidence="1 2">
    <name type="scientific">Serpentinicella alkaliphila</name>
    <dbReference type="NCBI Taxonomy" id="1734049"/>
    <lineage>
        <taxon>Bacteria</taxon>
        <taxon>Bacillati</taxon>
        <taxon>Bacillota</taxon>
        <taxon>Clostridia</taxon>
        <taxon>Peptostreptococcales</taxon>
        <taxon>Natronincolaceae</taxon>
        <taxon>Serpentinicella</taxon>
    </lineage>
</organism>
<dbReference type="Proteomes" id="UP000295504">
    <property type="component" value="Unassembled WGS sequence"/>
</dbReference>
<evidence type="ECO:0000313" key="2">
    <source>
        <dbReference type="Proteomes" id="UP000295504"/>
    </source>
</evidence>
<accession>A0A4R2T1N7</accession>
<dbReference type="AlphaFoldDB" id="A0A4R2T1N7"/>
<keyword evidence="2" id="KW-1185">Reference proteome</keyword>
<evidence type="ECO:0008006" key="3">
    <source>
        <dbReference type="Google" id="ProtNLM"/>
    </source>
</evidence>
<feature type="non-terminal residue" evidence="1">
    <location>
        <position position="29"/>
    </location>
</feature>
<reference evidence="1 2" key="1">
    <citation type="submission" date="2019-03" db="EMBL/GenBank/DDBJ databases">
        <title>Genomic Encyclopedia of Type Strains, Phase IV (KMG-IV): sequencing the most valuable type-strain genomes for metagenomic binning, comparative biology and taxonomic classification.</title>
        <authorList>
            <person name="Goeker M."/>
        </authorList>
    </citation>
    <scope>NUCLEOTIDE SEQUENCE [LARGE SCALE GENOMIC DNA]</scope>
    <source>
        <strain evidence="1 2">DSM 100013</strain>
    </source>
</reference>
<dbReference type="EMBL" id="SLYC01000056">
    <property type="protein sequence ID" value="TCP95845.1"/>
    <property type="molecule type" value="Genomic_DNA"/>
</dbReference>